<name>A0AC60QSD0_IXOPE</name>
<reference evidence="1 2" key="1">
    <citation type="journal article" date="2020" name="Cell">
        <title>Large-Scale Comparative Analyses of Tick Genomes Elucidate Their Genetic Diversity and Vector Capacities.</title>
        <authorList>
            <consortium name="Tick Genome and Microbiome Consortium (TIGMIC)"/>
            <person name="Jia N."/>
            <person name="Wang J."/>
            <person name="Shi W."/>
            <person name="Du L."/>
            <person name="Sun Y."/>
            <person name="Zhan W."/>
            <person name="Jiang J.F."/>
            <person name="Wang Q."/>
            <person name="Zhang B."/>
            <person name="Ji P."/>
            <person name="Bell-Sakyi L."/>
            <person name="Cui X.M."/>
            <person name="Yuan T.T."/>
            <person name="Jiang B.G."/>
            <person name="Yang W.F."/>
            <person name="Lam T.T."/>
            <person name="Chang Q.C."/>
            <person name="Ding S.J."/>
            <person name="Wang X.J."/>
            <person name="Zhu J.G."/>
            <person name="Ruan X.D."/>
            <person name="Zhao L."/>
            <person name="Wei J.T."/>
            <person name="Ye R.Z."/>
            <person name="Que T.C."/>
            <person name="Du C.H."/>
            <person name="Zhou Y.H."/>
            <person name="Cheng J.X."/>
            <person name="Dai P.F."/>
            <person name="Guo W.B."/>
            <person name="Han X.H."/>
            <person name="Huang E.J."/>
            <person name="Li L.F."/>
            <person name="Wei W."/>
            <person name="Gao Y.C."/>
            <person name="Liu J.Z."/>
            <person name="Shao H.Z."/>
            <person name="Wang X."/>
            <person name="Wang C.C."/>
            <person name="Yang T.C."/>
            <person name="Huo Q.B."/>
            <person name="Li W."/>
            <person name="Chen H.Y."/>
            <person name="Chen S.E."/>
            <person name="Zhou L.G."/>
            <person name="Ni X.B."/>
            <person name="Tian J.H."/>
            <person name="Sheng Y."/>
            <person name="Liu T."/>
            <person name="Pan Y.S."/>
            <person name="Xia L.Y."/>
            <person name="Li J."/>
            <person name="Zhao F."/>
            <person name="Cao W.C."/>
        </authorList>
    </citation>
    <scope>NUCLEOTIDE SEQUENCE [LARGE SCALE GENOMIC DNA]</scope>
    <source>
        <strain evidence="1">Iper-2018</strain>
    </source>
</reference>
<sequence length="177" mass="19115">MEASTTAFLLASPLRPAERQVALPPPGRRPSSVSDVQLLLGPLTACRRLAAARLEEPFCGRAFSVIDKAAREACLEPLPGSRFCRGCGSPFIHRTYLQSLSHMERLTEAGLPIFGRGRAPVLRHLHPADQREPPEAQDLAEPAVGASPLPVAAEDLGLMDLGADMVQLLHNKEDDLL</sequence>
<keyword evidence="2" id="KW-1185">Reference proteome</keyword>
<evidence type="ECO:0000313" key="2">
    <source>
        <dbReference type="Proteomes" id="UP000805193"/>
    </source>
</evidence>
<dbReference type="EMBL" id="JABSTQ010004542">
    <property type="protein sequence ID" value="KAG0441820.1"/>
    <property type="molecule type" value="Genomic_DNA"/>
</dbReference>
<protein>
    <submittedName>
        <fullName evidence="1">Uncharacterized protein</fullName>
    </submittedName>
</protein>
<proteinExistence type="predicted"/>
<comment type="caution">
    <text evidence="1">The sequence shown here is derived from an EMBL/GenBank/DDBJ whole genome shotgun (WGS) entry which is preliminary data.</text>
</comment>
<gene>
    <name evidence="1" type="ORF">HPB47_015843</name>
</gene>
<organism evidence="1 2">
    <name type="scientific">Ixodes persulcatus</name>
    <name type="common">Taiga tick</name>
    <dbReference type="NCBI Taxonomy" id="34615"/>
    <lineage>
        <taxon>Eukaryota</taxon>
        <taxon>Metazoa</taxon>
        <taxon>Ecdysozoa</taxon>
        <taxon>Arthropoda</taxon>
        <taxon>Chelicerata</taxon>
        <taxon>Arachnida</taxon>
        <taxon>Acari</taxon>
        <taxon>Parasitiformes</taxon>
        <taxon>Ixodida</taxon>
        <taxon>Ixodoidea</taxon>
        <taxon>Ixodidae</taxon>
        <taxon>Ixodinae</taxon>
        <taxon>Ixodes</taxon>
    </lineage>
</organism>
<evidence type="ECO:0000313" key="1">
    <source>
        <dbReference type="EMBL" id="KAG0441820.1"/>
    </source>
</evidence>
<dbReference type="Proteomes" id="UP000805193">
    <property type="component" value="Unassembled WGS sequence"/>
</dbReference>
<accession>A0AC60QSD0</accession>